<dbReference type="PANTHER" id="PTHR13947">
    <property type="entry name" value="GNAT FAMILY N-ACETYLTRANSFERASE"/>
    <property type="match status" value="1"/>
</dbReference>
<evidence type="ECO:0000313" key="4">
    <source>
        <dbReference type="Proteomes" id="UP000036106"/>
    </source>
</evidence>
<dbReference type="STRING" id="1007676.ABM34_06815"/>
<organism evidence="3 4">
    <name type="scientific">Companilactobacillus ginsenosidimutans</name>
    <dbReference type="NCBI Taxonomy" id="1007676"/>
    <lineage>
        <taxon>Bacteria</taxon>
        <taxon>Bacillati</taxon>
        <taxon>Bacillota</taxon>
        <taxon>Bacilli</taxon>
        <taxon>Lactobacillales</taxon>
        <taxon>Lactobacillaceae</taxon>
        <taxon>Companilactobacillus</taxon>
    </lineage>
</organism>
<accession>A0A0H4QKI5</accession>
<dbReference type="AlphaFoldDB" id="A0A0H4QKI5"/>
<dbReference type="PATRIC" id="fig|1007676.4.peg.1359"/>
<keyword evidence="1" id="KW-0808">Transferase</keyword>
<dbReference type="EMBL" id="CP012034">
    <property type="protein sequence ID" value="AKP68422.1"/>
    <property type="molecule type" value="Genomic_DNA"/>
</dbReference>
<proteinExistence type="predicted"/>
<evidence type="ECO:0000313" key="3">
    <source>
        <dbReference type="EMBL" id="AKP68422.1"/>
    </source>
</evidence>
<name>A0A0H4QKI5_9LACO</name>
<dbReference type="InterPro" id="IPR050769">
    <property type="entry name" value="NAT_camello-type"/>
</dbReference>
<gene>
    <name evidence="3" type="ORF">ABM34_06815</name>
</gene>
<dbReference type="PROSITE" id="PS51186">
    <property type="entry name" value="GNAT"/>
    <property type="match status" value="1"/>
</dbReference>
<evidence type="ECO:0000256" key="1">
    <source>
        <dbReference type="ARBA" id="ARBA00022679"/>
    </source>
</evidence>
<dbReference type="KEGG" id="lgn:ABM34_06815"/>
<dbReference type="Proteomes" id="UP000036106">
    <property type="component" value="Chromosome"/>
</dbReference>
<dbReference type="Pfam" id="PF00583">
    <property type="entry name" value="Acetyltransf_1"/>
    <property type="match status" value="1"/>
</dbReference>
<keyword evidence="4" id="KW-1185">Reference proteome</keyword>
<dbReference type="CDD" id="cd04301">
    <property type="entry name" value="NAT_SF"/>
    <property type="match status" value="1"/>
</dbReference>
<evidence type="ECO:0000259" key="2">
    <source>
        <dbReference type="PROSITE" id="PS51186"/>
    </source>
</evidence>
<dbReference type="PANTHER" id="PTHR13947:SF37">
    <property type="entry name" value="LD18367P"/>
    <property type="match status" value="1"/>
</dbReference>
<dbReference type="Gene3D" id="3.40.630.30">
    <property type="match status" value="1"/>
</dbReference>
<dbReference type="GO" id="GO:0008080">
    <property type="term" value="F:N-acetyltransferase activity"/>
    <property type="evidence" value="ECO:0007669"/>
    <property type="project" value="InterPro"/>
</dbReference>
<reference evidence="4" key="1">
    <citation type="submission" date="2015-07" db="EMBL/GenBank/DDBJ databases">
        <title>Lactobacillus ginsenosidimutans/EMML 3141/ whole genome sequencing.</title>
        <authorList>
            <person name="Kim M.K."/>
            <person name="Im W.-T."/>
            <person name="Srinivasan S."/>
            <person name="Lee J.-J."/>
        </authorList>
    </citation>
    <scope>NUCLEOTIDE SEQUENCE [LARGE SCALE GENOMIC DNA]</scope>
    <source>
        <strain evidence="4">EMML 3041</strain>
    </source>
</reference>
<feature type="domain" description="N-acetyltransferase" evidence="2">
    <location>
        <begin position="1"/>
        <end position="142"/>
    </location>
</feature>
<dbReference type="InterPro" id="IPR000182">
    <property type="entry name" value="GNAT_dom"/>
</dbReference>
<dbReference type="SUPFAM" id="SSF55729">
    <property type="entry name" value="Acyl-CoA N-acyltransferases (Nat)"/>
    <property type="match status" value="1"/>
</dbReference>
<dbReference type="InterPro" id="IPR016181">
    <property type="entry name" value="Acyl_CoA_acyltransferase"/>
</dbReference>
<sequence length="142" mass="16123">MIDNYKLGSSENIGGPESIIQRSRYNSNMSPIMILNDNKLVGCLCLHIKDGPVTYGGNFDTDILLRAFSVDRRCRRKGYAKAALLELPSFVRENFQNIQRLVLAVNHSNIAAQRLYERVGFTDSGKRIMGKLGEIYIYYEVI</sequence>
<protein>
    <recommendedName>
        <fullName evidence="2">N-acetyltransferase domain-containing protein</fullName>
    </recommendedName>
</protein>